<dbReference type="RefSeq" id="XP_029757927.1">
    <property type="nucleotide sequence ID" value="XM_029908672.1"/>
</dbReference>
<evidence type="ECO:0000259" key="8">
    <source>
        <dbReference type="PROSITE" id="PS50109"/>
    </source>
</evidence>
<proteinExistence type="predicted"/>
<dbReference type="SMART" id="SM00388">
    <property type="entry name" value="HisKA"/>
    <property type="match status" value="1"/>
</dbReference>
<evidence type="ECO:0000256" key="3">
    <source>
        <dbReference type="ARBA" id="ARBA00022553"/>
    </source>
</evidence>
<sequence length="1269" mass="139460">MSATVDVEAMSPQDRARYERKREHEFYSYYEPLRILAGSDIKWTDLNSPESIAQHVPTSSTDRALTAFCQLAALRLKARRAMIFCFDSQHAYILGEATQTLSFEDDDIHDNGDGLWLGMTKIPRGSTVCEHTVNLPVNRGSNAKEDTAAKIHILNDLREDNRFCDESYVVGGINARFYAGVPITTAKGLNIGAFCILDDKPRDGLSMKDGRFLQEMGSLVMEHLEMLKARAEQRRGTLMVKALNSFMENEPGTRDEPARPPAATTAKTLEAIANATEISNSQLTESSEHVIEQLTLQHKLEDENALLATGRTLNSLVAENNSPSPTISENVRPPLSRRDSSKSITGLVPKKEEDPLRLRDQVAGNAMQSAADYIRTAVGADGVLFLDASMSNFGELADESIDVTKPGREPDLLTSDTDGAGSATDTLERSKDSEDVSKPCSVFGASYGLVPANFSPPHAEVPKKLLQSLLRCHKHGKVFLYGAEGDYTSDTHTSDGSGFADSQLASLTFTPNRNSKDTSFQKRKRSTRSALGKKLGALFPQARSLMLLGLWNMSRDRWDAGCIVYSNSPIRVFSVESEMCYLKAFCDVITAKIGRLDVEMSHKVKSDFMSSISHELRSPLHGILGTAEFVHDQVHDSETSEMISQIQVCGQTLLDVVDHLLDFSKVNSVSKHNRKQLQTGIDQRNRNRTGGLSKTETLGGMVVEKTNVLLDDLTEEIIDTAVYSFCCSKDTQTLDQRKVTVITDIDPSALSLSCNIAVGAWKRLCINLINNALKYTERGYIVASLKLMPPTERQKRSRVRLTITDSGRGISKEFLTSQLFRAFAQEDDLSEGTGLGMSMVAKIVKNLGGHIDVQSKKDVGTTVSVTMPLDVRGSGDAQRIHNRTLSSGPSMISMHCLGFAPTEPYREKTIMAGRDFQIEILRKTCRQLNVMVSPSSWSSPKSFDLAMITEEEVPELLRLLQPSLVRTPSAGADTIRALRTKPLLVVCRNCRSRREMKLSALNQLIHGHVEYIAQPCGPQKIAAAIRRCLSNTPSVDSWSENSTTPQGNSSQPSPGPGYPFPARRQSEDPEMQTPRPADKDIAKQEAIDDKPLSLPKDSPMDGFEQQTTVTVTTKTTPVKSSKAEANIDPSKPTLLLVDDNAVNLRLITAYAKKHGHARLTATNGLEAFEAYKAAALGNTNNATPKPEVVLMDISMPVMDGFEATRQIRAFERGQDITPATIIALTGLGSAEAQEEAFVSGIDLFLTKPIKLDKLTKNLNDIREGNIQQL</sequence>
<dbReference type="PROSITE" id="PS50109">
    <property type="entry name" value="HIS_KIN"/>
    <property type="match status" value="1"/>
</dbReference>
<dbReference type="Pfam" id="PF00512">
    <property type="entry name" value="HisKA"/>
    <property type="match status" value="1"/>
</dbReference>
<dbReference type="STRING" id="1043002.A0A074X8B3"/>
<dbReference type="Pfam" id="PF00072">
    <property type="entry name" value="Response_reg"/>
    <property type="match status" value="1"/>
</dbReference>
<dbReference type="InterPro" id="IPR005467">
    <property type="entry name" value="His_kinase_dom"/>
</dbReference>
<dbReference type="SMART" id="SM00387">
    <property type="entry name" value="HATPase_c"/>
    <property type="match status" value="1"/>
</dbReference>
<evidence type="ECO:0000256" key="2">
    <source>
        <dbReference type="ARBA" id="ARBA00012438"/>
    </source>
</evidence>
<evidence type="ECO:0000256" key="4">
    <source>
        <dbReference type="ARBA" id="ARBA00022679"/>
    </source>
</evidence>
<dbReference type="InterPro" id="IPR001789">
    <property type="entry name" value="Sig_transdc_resp-reg_receiver"/>
</dbReference>
<dbReference type="OrthoDB" id="303614at2759"/>
<dbReference type="SUPFAM" id="SSF55874">
    <property type="entry name" value="ATPase domain of HSP90 chaperone/DNA topoisomerase II/histidine kinase"/>
    <property type="match status" value="1"/>
</dbReference>
<dbReference type="PANTHER" id="PTHR43047">
    <property type="entry name" value="TWO-COMPONENT HISTIDINE PROTEIN KINASE"/>
    <property type="match status" value="1"/>
</dbReference>
<dbReference type="SMART" id="SM00448">
    <property type="entry name" value="REC"/>
    <property type="match status" value="1"/>
</dbReference>
<dbReference type="SUPFAM" id="SSF55781">
    <property type="entry name" value="GAF domain-like"/>
    <property type="match status" value="1"/>
</dbReference>
<dbReference type="Gene3D" id="3.40.50.2300">
    <property type="match status" value="1"/>
</dbReference>
<dbReference type="InterPro" id="IPR011006">
    <property type="entry name" value="CheY-like_superfamily"/>
</dbReference>
<dbReference type="PANTHER" id="PTHR43047:SF72">
    <property type="entry name" value="OSMOSENSING HISTIDINE PROTEIN KINASE SLN1"/>
    <property type="match status" value="1"/>
</dbReference>
<name>A0A074X8B3_AURPU</name>
<protein>
    <recommendedName>
        <fullName evidence="2">histidine kinase</fullName>
        <ecNumber evidence="2">2.7.13.3</ecNumber>
    </recommendedName>
</protein>
<dbReference type="HOGENOM" id="CLU_002763_0_0_1"/>
<dbReference type="InterPro" id="IPR029016">
    <property type="entry name" value="GAF-like_dom_sf"/>
</dbReference>
<evidence type="ECO:0000256" key="7">
    <source>
        <dbReference type="SAM" id="MobiDB-lite"/>
    </source>
</evidence>
<keyword evidence="4" id="KW-0808">Transferase</keyword>
<feature type="compositionally biased region" description="Polar residues" evidence="7">
    <location>
        <begin position="317"/>
        <end position="329"/>
    </location>
</feature>
<dbReference type="AlphaFoldDB" id="A0A074X8B3"/>
<gene>
    <name evidence="10" type="ORF">M438DRAFT_376574</name>
</gene>
<dbReference type="EMBL" id="KL584990">
    <property type="protein sequence ID" value="KEQ81740.1"/>
    <property type="molecule type" value="Genomic_DNA"/>
</dbReference>
<feature type="compositionally biased region" description="Basic and acidic residues" evidence="7">
    <location>
        <begin position="1076"/>
        <end position="1091"/>
    </location>
</feature>
<feature type="region of interest" description="Disordered" evidence="7">
    <location>
        <begin position="403"/>
        <end position="437"/>
    </location>
</feature>
<reference evidence="10 11" key="1">
    <citation type="journal article" date="2014" name="BMC Genomics">
        <title>Genome sequencing of four Aureobasidium pullulans varieties: biotechnological potential, stress tolerance, and description of new species.</title>
        <authorList>
            <person name="Gostin Ar C."/>
            <person name="Ohm R.A."/>
            <person name="Kogej T."/>
            <person name="Sonjak S."/>
            <person name="Turk M."/>
            <person name="Zajc J."/>
            <person name="Zalar P."/>
            <person name="Grube M."/>
            <person name="Sun H."/>
            <person name="Han J."/>
            <person name="Sharma A."/>
            <person name="Chiniquy J."/>
            <person name="Ngan C.Y."/>
            <person name="Lipzen A."/>
            <person name="Barry K."/>
            <person name="Grigoriev I.V."/>
            <person name="Gunde-Cimerman N."/>
        </authorList>
    </citation>
    <scope>NUCLEOTIDE SEQUENCE [LARGE SCALE GENOMIC DNA]</scope>
    <source>
        <strain evidence="10 11">EXF-150</strain>
    </source>
</reference>
<dbReference type="EC" id="2.7.13.3" evidence="2"/>
<evidence type="ECO:0000256" key="5">
    <source>
        <dbReference type="ARBA" id="ARBA00022777"/>
    </source>
</evidence>
<dbReference type="CDD" id="cd17546">
    <property type="entry name" value="REC_hyHK_CKI1_RcsC-like"/>
    <property type="match status" value="1"/>
</dbReference>
<accession>A0A074X8B3</accession>
<evidence type="ECO:0000256" key="1">
    <source>
        <dbReference type="ARBA" id="ARBA00000085"/>
    </source>
</evidence>
<evidence type="ECO:0000256" key="6">
    <source>
        <dbReference type="PROSITE-ProRule" id="PRU00169"/>
    </source>
</evidence>
<dbReference type="InterPro" id="IPR003594">
    <property type="entry name" value="HATPase_dom"/>
</dbReference>
<dbReference type="Gene3D" id="3.30.565.10">
    <property type="entry name" value="Histidine kinase-like ATPase, C-terminal domain"/>
    <property type="match status" value="1"/>
</dbReference>
<feature type="compositionally biased region" description="Basic and acidic residues" evidence="7">
    <location>
        <begin position="426"/>
        <end position="437"/>
    </location>
</feature>
<dbReference type="PROSITE" id="PS50110">
    <property type="entry name" value="RESPONSE_REGULATORY"/>
    <property type="match status" value="1"/>
</dbReference>
<dbReference type="Pfam" id="PF02518">
    <property type="entry name" value="HATPase_c"/>
    <property type="match status" value="1"/>
</dbReference>
<dbReference type="GO" id="GO:0000155">
    <property type="term" value="F:phosphorelay sensor kinase activity"/>
    <property type="evidence" value="ECO:0007669"/>
    <property type="project" value="InterPro"/>
</dbReference>
<dbReference type="CDD" id="cd00082">
    <property type="entry name" value="HisKA"/>
    <property type="match status" value="1"/>
</dbReference>
<dbReference type="Gene3D" id="1.10.287.130">
    <property type="match status" value="1"/>
</dbReference>
<dbReference type="SUPFAM" id="SSF52172">
    <property type="entry name" value="CheY-like"/>
    <property type="match status" value="1"/>
</dbReference>
<evidence type="ECO:0000259" key="9">
    <source>
        <dbReference type="PROSITE" id="PS50110"/>
    </source>
</evidence>
<feature type="compositionally biased region" description="Low complexity" evidence="7">
    <location>
        <begin position="1042"/>
        <end position="1052"/>
    </location>
</feature>
<dbReference type="GO" id="GO:0005886">
    <property type="term" value="C:plasma membrane"/>
    <property type="evidence" value="ECO:0007669"/>
    <property type="project" value="TreeGrafter"/>
</dbReference>
<dbReference type="PRINTS" id="PR00344">
    <property type="entry name" value="BCTRLSENSOR"/>
</dbReference>
<evidence type="ECO:0000313" key="11">
    <source>
        <dbReference type="Proteomes" id="UP000030706"/>
    </source>
</evidence>
<feature type="region of interest" description="Disordered" evidence="7">
    <location>
        <begin position="317"/>
        <end position="352"/>
    </location>
</feature>
<dbReference type="SUPFAM" id="SSF47384">
    <property type="entry name" value="Homodimeric domain of signal transducing histidine kinase"/>
    <property type="match status" value="1"/>
</dbReference>
<feature type="domain" description="Response regulatory" evidence="9">
    <location>
        <begin position="1133"/>
        <end position="1262"/>
    </location>
</feature>
<keyword evidence="5" id="KW-0418">Kinase</keyword>
<keyword evidence="11" id="KW-1185">Reference proteome</keyword>
<dbReference type="GeneID" id="40750978"/>
<dbReference type="FunFam" id="3.30.450.40:FF:000083">
    <property type="entry name" value="Sensor histidine kinase/response regulator, putative (AFU_orthologue AFUA_4G00660)"/>
    <property type="match status" value="1"/>
</dbReference>
<organism evidence="10 11">
    <name type="scientific">Aureobasidium pullulans EXF-150</name>
    <dbReference type="NCBI Taxonomy" id="1043002"/>
    <lineage>
        <taxon>Eukaryota</taxon>
        <taxon>Fungi</taxon>
        <taxon>Dikarya</taxon>
        <taxon>Ascomycota</taxon>
        <taxon>Pezizomycotina</taxon>
        <taxon>Dothideomycetes</taxon>
        <taxon>Dothideomycetidae</taxon>
        <taxon>Dothideales</taxon>
        <taxon>Saccotheciaceae</taxon>
        <taxon>Aureobasidium</taxon>
    </lineage>
</organism>
<dbReference type="FunFam" id="1.10.287.130:FF:000023">
    <property type="entry name" value="Sensor histidine kinase/response regulator, putative"/>
    <property type="match status" value="1"/>
</dbReference>
<dbReference type="InterPro" id="IPR004358">
    <property type="entry name" value="Sig_transdc_His_kin-like_C"/>
</dbReference>
<dbReference type="InterPro" id="IPR036097">
    <property type="entry name" value="HisK_dim/P_sf"/>
</dbReference>
<feature type="compositionally biased region" description="Low complexity" evidence="7">
    <location>
        <begin position="1107"/>
        <end position="1120"/>
    </location>
</feature>
<dbReference type="InterPro" id="IPR036890">
    <property type="entry name" value="HATPase_C_sf"/>
</dbReference>
<dbReference type="Proteomes" id="UP000030706">
    <property type="component" value="Unassembled WGS sequence"/>
</dbReference>
<comment type="catalytic activity">
    <reaction evidence="1">
        <text>ATP + protein L-histidine = ADP + protein N-phospho-L-histidine.</text>
        <dbReference type="EC" id="2.7.13.3"/>
    </reaction>
</comment>
<feature type="modified residue" description="4-aspartylphosphate" evidence="6">
    <location>
        <position position="1192"/>
    </location>
</feature>
<evidence type="ECO:0000313" key="10">
    <source>
        <dbReference type="EMBL" id="KEQ81740.1"/>
    </source>
</evidence>
<keyword evidence="3 6" id="KW-0597">Phosphoprotein</keyword>
<dbReference type="GO" id="GO:0009927">
    <property type="term" value="F:histidine phosphotransfer kinase activity"/>
    <property type="evidence" value="ECO:0007669"/>
    <property type="project" value="TreeGrafter"/>
</dbReference>
<feature type="region of interest" description="Disordered" evidence="7">
    <location>
        <begin position="1033"/>
        <end position="1126"/>
    </location>
</feature>
<feature type="domain" description="Histidine kinase" evidence="8">
    <location>
        <begin position="611"/>
        <end position="871"/>
    </location>
</feature>
<dbReference type="Gene3D" id="3.30.450.40">
    <property type="match status" value="1"/>
</dbReference>
<dbReference type="InterPro" id="IPR003661">
    <property type="entry name" value="HisK_dim/P_dom"/>
</dbReference>